<dbReference type="InterPro" id="IPR015421">
    <property type="entry name" value="PyrdxlP-dep_Trfase_major"/>
</dbReference>
<evidence type="ECO:0000259" key="5">
    <source>
        <dbReference type="Pfam" id="PF00155"/>
    </source>
</evidence>
<dbReference type="Proteomes" id="UP001295684">
    <property type="component" value="Unassembled WGS sequence"/>
</dbReference>
<dbReference type="PANTHER" id="PTHR43807:SF20">
    <property type="entry name" value="FI04487P"/>
    <property type="match status" value="1"/>
</dbReference>
<dbReference type="PANTHER" id="PTHR43807">
    <property type="entry name" value="FI04487P"/>
    <property type="match status" value="1"/>
</dbReference>
<name>A0AAD1UKY3_EUPCR</name>
<protein>
    <recommendedName>
        <fullName evidence="5">Aminotransferase class I/classII large domain-containing protein</fullName>
    </recommendedName>
</protein>
<gene>
    <name evidence="6" type="ORF">ECRASSUSDP1_LOCUS10481</name>
</gene>
<evidence type="ECO:0000256" key="3">
    <source>
        <dbReference type="ARBA" id="ARBA00022679"/>
    </source>
</evidence>
<keyword evidence="3" id="KW-0808">Transferase</keyword>
<dbReference type="GO" id="GO:0030170">
    <property type="term" value="F:pyridoxal phosphate binding"/>
    <property type="evidence" value="ECO:0007669"/>
    <property type="project" value="InterPro"/>
</dbReference>
<dbReference type="Gene3D" id="3.90.1150.10">
    <property type="entry name" value="Aspartate Aminotransferase, domain 1"/>
    <property type="match status" value="1"/>
</dbReference>
<accession>A0AAD1UKY3</accession>
<keyword evidence="4" id="KW-0663">Pyridoxal phosphate</keyword>
<organism evidence="6 7">
    <name type="scientific">Euplotes crassus</name>
    <dbReference type="NCBI Taxonomy" id="5936"/>
    <lineage>
        <taxon>Eukaryota</taxon>
        <taxon>Sar</taxon>
        <taxon>Alveolata</taxon>
        <taxon>Ciliophora</taxon>
        <taxon>Intramacronucleata</taxon>
        <taxon>Spirotrichea</taxon>
        <taxon>Hypotrichia</taxon>
        <taxon>Euplotida</taxon>
        <taxon>Euplotidae</taxon>
        <taxon>Moneuplotes</taxon>
    </lineage>
</organism>
<comment type="caution">
    <text evidence="6">The sequence shown here is derived from an EMBL/GenBank/DDBJ whole genome shotgun (WGS) entry which is preliminary data.</text>
</comment>
<dbReference type="InterPro" id="IPR004839">
    <property type="entry name" value="Aminotransferase_I/II_large"/>
</dbReference>
<dbReference type="InterPro" id="IPR051326">
    <property type="entry name" value="Kynurenine-oxoglutarate_AT"/>
</dbReference>
<dbReference type="SUPFAM" id="SSF53383">
    <property type="entry name" value="PLP-dependent transferases"/>
    <property type="match status" value="1"/>
</dbReference>
<reference evidence="6" key="1">
    <citation type="submission" date="2023-07" db="EMBL/GenBank/DDBJ databases">
        <authorList>
            <consortium name="AG Swart"/>
            <person name="Singh M."/>
            <person name="Singh A."/>
            <person name="Seah K."/>
            <person name="Emmerich C."/>
        </authorList>
    </citation>
    <scope>NUCLEOTIDE SEQUENCE</scope>
    <source>
        <strain evidence="6">DP1</strain>
    </source>
</reference>
<evidence type="ECO:0000313" key="6">
    <source>
        <dbReference type="EMBL" id="CAI2369183.1"/>
    </source>
</evidence>
<feature type="domain" description="Aminotransferase class I/classII large" evidence="5">
    <location>
        <begin position="28"/>
        <end position="214"/>
    </location>
</feature>
<sequence length="221" mass="25065">MERKFPDRVEDLTCLFAEFGQLAAKYKAVDLAIGTPEQDPPQFLKDQLIEAVHTGPHQYHHPRGYPPLRESLAKHYSEYYKVLERDLDPQTEILATAGGVAGLYCSCMALLCEGDEIVSFEPFWPGFINIAKPAGATLKGVPLKMVKDTESKTISWEYDWDLLEETLSESTKMLMLINPQSPGGRVFTEEEIAKISEIIDRKCPNCYVLCDDVYDFLRTFC</sequence>
<dbReference type="AlphaFoldDB" id="A0AAD1UKY3"/>
<dbReference type="CDD" id="cd00609">
    <property type="entry name" value="AAT_like"/>
    <property type="match status" value="1"/>
</dbReference>
<comment type="cofactor">
    <cofactor evidence="1">
        <name>pyridoxal 5'-phosphate</name>
        <dbReference type="ChEBI" id="CHEBI:597326"/>
    </cofactor>
</comment>
<keyword evidence="2" id="KW-0032">Aminotransferase</keyword>
<dbReference type="EMBL" id="CAMPGE010010331">
    <property type="protein sequence ID" value="CAI2369183.1"/>
    <property type="molecule type" value="Genomic_DNA"/>
</dbReference>
<dbReference type="InterPro" id="IPR015424">
    <property type="entry name" value="PyrdxlP-dep_Trfase"/>
</dbReference>
<dbReference type="Gene3D" id="3.40.640.10">
    <property type="entry name" value="Type I PLP-dependent aspartate aminotransferase-like (Major domain)"/>
    <property type="match status" value="1"/>
</dbReference>
<dbReference type="GO" id="GO:0005739">
    <property type="term" value="C:mitochondrion"/>
    <property type="evidence" value="ECO:0007669"/>
    <property type="project" value="TreeGrafter"/>
</dbReference>
<dbReference type="InterPro" id="IPR015422">
    <property type="entry name" value="PyrdxlP-dep_Trfase_small"/>
</dbReference>
<evidence type="ECO:0000256" key="4">
    <source>
        <dbReference type="ARBA" id="ARBA00022898"/>
    </source>
</evidence>
<dbReference type="GO" id="GO:0016212">
    <property type="term" value="F:kynurenine-oxoglutarate transaminase activity"/>
    <property type="evidence" value="ECO:0007669"/>
    <property type="project" value="TreeGrafter"/>
</dbReference>
<evidence type="ECO:0000256" key="2">
    <source>
        <dbReference type="ARBA" id="ARBA00022576"/>
    </source>
</evidence>
<proteinExistence type="predicted"/>
<evidence type="ECO:0000256" key="1">
    <source>
        <dbReference type="ARBA" id="ARBA00001933"/>
    </source>
</evidence>
<dbReference type="Pfam" id="PF00155">
    <property type="entry name" value="Aminotran_1_2"/>
    <property type="match status" value="1"/>
</dbReference>
<evidence type="ECO:0000313" key="7">
    <source>
        <dbReference type="Proteomes" id="UP001295684"/>
    </source>
</evidence>
<keyword evidence="7" id="KW-1185">Reference proteome</keyword>